<gene>
    <name evidence="2" type="ORF">LCGC14_0269010</name>
</gene>
<proteinExistence type="predicted"/>
<organism evidence="2">
    <name type="scientific">marine sediment metagenome</name>
    <dbReference type="NCBI Taxonomy" id="412755"/>
    <lineage>
        <taxon>unclassified sequences</taxon>
        <taxon>metagenomes</taxon>
        <taxon>ecological metagenomes</taxon>
    </lineage>
</organism>
<accession>A0A0F9UG86</accession>
<dbReference type="PANTHER" id="PTHR37464">
    <property type="entry name" value="BLL2463 PROTEIN"/>
    <property type="match status" value="1"/>
</dbReference>
<dbReference type="EMBL" id="LAZR01000148">
    <property type="protein sequence ID" value="KKN86347.1"/>
    <property type="molecule type" value="Genomic_DNA"/>
</dbReference>
<dbReference type="InterPro" id="IPR011635">
    <property type="entry name" value="CARDB"/>
</dbReference>
<dbReference type="PANTHER" id="PTHR37464:SF1">
    <property type="entry name" value="BLL2463 PROTEIN"/>
    <property type="match status" value="1"/>
</dbReference>
<evidence type="ECO:0000313" key="2">
    <source>
        <dbReference type="EMBL" id="KKN86347.1"/>
    </source>
</evidence>
<dbReference type="InterPro" id="IPR029062">
    <property type="entry name" value="Class_I_gatase-like"/>
</dbReference>
<name>A0A0F9UG86_9ZZZZ</name>
<sequence length="622" mass="65867">MGLVFRSGFAAGADLAAALGWAQQLLSDQSGAKRLVLLGDFRQVDLQSDRVGAVRQAVASLTDAEVDVIVMDYGRLAQANLTITSLKLVDRFVIASSEARVAVTVRNNGAETARDAPVRITLRLPADGDEQATIDLQLPVQTIASIEPGGSRRIEFDVTFARAGSAALTASLSADELAGDNTAHLDIQVREAIRVLLVDGRPNPAVPTDSEAFTFAAAIDPSGVARSGARVDVIAVDDVSAAVFEDYDVVALLDVAELPARSDAEGPTGYPQLDALVQYVRNGGGLVITTGQRVNLSFYNGPMFAGGNGLSPYRIGPPKGDPVARQSFVRLDAKRIDPVHPFLRFFQGERQVLTGFIRFFAFTPAEEFALPSDPAAGADTANAAGVSPPRVLARFTDQDASPAIAARSFGRGQVVMIYSTISPRWNDWADDQPNGIYVTPIQDLIRALARGQGRQTSPAIAAPMTYTPPKAFADAPAILKLPSFPASDLVMLGSANGDGGDAARLSYAGTHEAGIYILTLDLPDGRRHVALLARNIDPAEGELAPAGRDGLTVALDSNAFQYIQRTAGTSVGVVQTSKREEHWLWLMAALAVLVVAETFLAQRFGHHSAAEATDQGQGAHPQ</sequence>
<dbReference type="SUPFAM" id="SSF52317">
    <property type="entry name" value="Class I glutamine amidotransferase-like"/>
    <property type="match status" value="1"/>
</dbReference>
<comment type="caution">
    <text evidence="2">The sequence shown here is derived from an EMBL/GenBank/DDBJ whole genome shotgun (WGS) entry which is preliminary data.</text>
</comment>
<dbReference type="InterPro" id="IPR013783">
    <property type="entry name" value="Ig-like_fold"/>
</dbReference>
<feature type="domain" description="CARDB" evidence="1">
    <location>
        <begin position="79"/>
        <end position="171"/>
    </location>
</feature>
<evidence type="ECO:0000259" key="1">
    <source>
        <dbReference type="Pfam" id="PF07705"/>
    </source>
</evidence>
<dbReference type="Pfam" id="PF07705">
    <property type="entry name" value="CARDB"/>
    <property type="match status" value="1"/>
</dbReference>
<dbReference type="AlphaFoldDB" id="A0A0F9UG86"/>
<dbReference type="Gene3D" id="3.40.50.880">
    <property type="match status" value="1"/>
</dbReference>
<dbReference type="Gene3D" id="2.60.40.10">
    <property type="entry name" value="Immunoglobulins"/>
    <property type="match status" value="1"/>
</dbReference>
<protein>
    <recommendedName>
        <fullName evidence="1">CARDB domain-containing protein</fullName>
    </recommendedName>
</protein>
<reference evidence="2" key="1">
    <citation type="journal article" date="2015" name="Nature">
        <title>Complex archaea that bridge the gap between prokaryotes and eukaryotes.</title>
        <authorList>
            <person name="Spang A."/>
            <person name="Saw J.H."/>
            <person name="Jorgensen S.L."/>
            <person name="Zaremba-Niedzwiedzka K."/>
            <person name="Martijn J."/>
            <person name="Lind A.E."/>
            <person name="van Eijk R."/>
            <person name="Schleper C."/>
            <person name="Guy L."/>
            <person name="Ettema T.J."/>
        </authorList>
    </citation>
    <scope>NUCLEOTIDE SEQUENCE</scope>
</reference>